<evidence type="ECO:0000313" key="11">
    <source>
        <dbReference type="Proteomes" id="UP000000314"/>
    </source>
</evidence>
<dbReference type="InParanoid" id="C4R618"/>
<evidence type="ECO:0000256" key="1">
    <source>
        <dbReference type="ARBA" id="ARBA00004123"/>
    </source>
</evidence>
<evidence type="ECO:0000256" key="3">
    <source>
        <dbReference type="ARBA" id="ARBA00022723"/>
    </source>
</evidence>
<feature type="domain" description="C2H2-type" evidence="9">
    <location>
        <begin position="142"/>
        <end position="169"/>
    </location>
</feature>
<dbReference type="SUPFAM" id="SSF57667">
    <property type="entry name" value="beta-beta-alpha zinc fingers"/>
    <property type="match status" value="1"/>
</dbReference>
<reference evidence="10 11" key="1">
    <citation type="journal article" date="2009" name="Nat. Biotechnol.">
        <title>Genome sequence of the recombinant protein production host Pichia pastoris.</title>
        <authorList>
            <person name="De Schutter K."/>
            <person name="Lin Y.C."/>
            <person name="Tiels P."/>
            <person name="Van Hecke A."/>
            <person name="Glinka S."/>
            <person name="Weber-Lehmann J."/>
            <person name="Rouze P."/>
            <person name="Van de Peer Y."/>
            <person name="Callewaert N."/>
        </authorList>
    </citation>
    <scope>NUCLEOTIDE SEQUENCE [LARGE SCALE GENOMIC DNA]</scope>
    <source>
        <strain evidence="11">GS115 / ATCC 20864</strain>
    </source>
</reference>
<dbReference type="Pfam" id="PF00096">
    <property type="entry name" value="zf-C2H2"/>
    <property type="match status" value="1"/>
</dbReference>
<accession>C4R618</accession>
<dbReference type="GO" id="GO:0005634">
    <property type="term" value="C:nucleus"/>
    <property type="evidence" value="ECO:0007669"/>
    <property type="project" value="UniProtKB-SubCell"/>
</dbReference>
<evidence type="ECO:0000256" key="8">
    <source>
        <dbReference type="PROSITE-ProRule" id="PRU00042"/>
    </source>
</evidence>
<evidence type="ECO:0000259" key="9">
    <source>
        <dbReference type="PROSITE" id="PS50157"/>
    </source>
</evidence>
<dbReference type="GO" id="GO:0060258">
    <property type="term" value="P:negative regulation of filamentous growth"/>
    <property type="evidence" value="ECO:0007669"/>
    <property type="project" value="UniProtKB-ARBA"/>
</dbReference>
<dbReference type="GO" id="GO:0000978">
    <property type="term" value="F:RNA polymerase II cis-regulatory region sequence-specific DNA binding"/>
    <property type="evidence" value="ECO:0007669"/>
    <property type="project" value="TreeGrafter"/>
</dbReference>
<evidence type="ECO:0000256" key="2">
    <source>
        <dbReference type="ARBA" id="ARBA00022491"/>
    </source>
</evidence>
<name>C4R618_KOMPG</name>
<evidence type="ECO:0000256" key="5">
    <source>
        <dbReference type="ARBA" id="ARBA00022771"/>
    </source>
</evidence>
<dbReference type="GeneID" id="8200295"/>
<dbReference type="STRING" id="644223.C4R618"/>
<dbReference type="GO" id="GO:0008270">
    <property type="term" value="F:zinc ion binding"/>
    <property type="evidence" value="ECO:0007669"/>
    <property type="project" value="UniProtKB-KW"/>
</dbReference>
<dbReference type="Gene3D" id="3.30.160.60">
    <property type="entry name" value="Classic Zinc Finger"/>
    <property type="match status" value="2"/>
</dbReference>
<keyword evidence="11" id="KW-1185">Reference proteome</keyword>
<comment type="subcellular location">
    <subcellularLocation>
        <location evidence="1">Nucleus</location>
    </subcellularLocation>
</comment>
<dbReference type="Proteomes" id="UP000000314">
    <property type="component" value="Chromosome 3"/>
</dbReference>
<dbReference type="GO" id="GO:0000122">
    <property type="term" value="P:negative regulation of transcription by RNA polymerase II"/>
    <property type="evidence" value="ECO:0007669"/>
    <property type="project" value="UniProtKB-ARBA"/>
</dbReference>
<dbReference type="HOGENOM" id="CLU_069169_0_0_1"/>
<dbReference type="RefSeq" id="XP_002493183.1">
    <property type="nucleotide sequence ID" value="XM_002493138.1"/>
</dbReference>
<keyword evidence="6" id="KW-0862">Zinc</keyword>
<dbReference type="EMBL" id="FN392321">
    <property type="protein sequence ID" value="CAY71004.1"/>
    <property type="molecule type" value="Genomic_DNA"/>
</dbReference>
<organism evidence="10 11">
    <name type="scientific">Komagataella phaffii (strain GS115 / ATCC 20864)</name>
    <name type="common">Yeast</name>
    <name type="synonym">Pichia pastoris</name>
    <dbReference type="NCBI Taxonomy" id="644223"/>
    <lineage>
        <taxon>Eukaryota</taxon>
        <taxon>Fungi</taxon>
        <taxon>Dikarya</taxon>
        <taxon>Ascomycota</taxon>
        <taxon>Saccharomycotina</taxon>
        <taxon>Pichiomycetes</taxon>
        <taxon>Pichiales</taxon>
        <taxon>Pichiaceae</taxon>
        <taxon>Komagataella</taxon>
    </lineage>
</organism>
<keyword evidence="5 8" id="KW-0863">Zinc-finger</keyword>
<dbReference type="GO" id="GO:0000981">
    <property type="term" value="F:DNA-binding transcription factor activity, RNA polymerase II-specific"/>
    <property type="evidence" value="ECO:0007669"/>
    <property type="project" value="TreeGrafter"/>
</dbReference>
<evidence type="ECO:0000256" key="7">
    <source>
        <dbReference type="ARBA" id="ARBA00023242"/>
    </source>
</evidence>
<keyword evidence="4" id="KW-0677">Repeat</keyword>
<dbReference type="eggNOG" id="KOG1721">
    <property type="taxonomic scope" value="Eukaryota"/>
</dbReference>
<dbReference type="FunFam" id="3.30.160.60:FF:001382">
    <property type="entry name" value="Transcriptional repressor"/>
    <property type="match status" value="1"/>
</dbReference>
<dbReference type="KEGG" id="ppa:PAS_chr3_1242"/>
<dbReference type="PROSITE" id="PS50157">
    <property type="entry name" value="ZINC_FINGER_C2H2_2"/>
    <property type="match status" value="2"/>
</dbReference>
<keyword evidence="2" id="KW-0678">Repressor</keyword>
<dbReference type="InterPro" id="IPR036236">
    <property type="entry name" value="Znf_C2H2_sf"/>
</dbReference>
<dbReference type="PROSITE" id="PS00028">
    <property type="entry name" value="ZINC_FINGER_C2H2_1"/>
    <property type="match status" value="2"/>
</dbReference>
<dbReference type="GO" id="GO:0000785">
    <property type="term" value="C:chromatin"/>
    <property type="evidence" value="ECO:0007669"/>
    <property type="project" value="TreeGrafter"/>
</dbReference>
<gene>
    <name evidence="10" type="ordered locus">PAS_chr3_1242</name>
</gene>
<dbReference type="OrthoDB" id="6365676at2759"/>
<dbReference type="SMART" id="SM00355">
    <property type="entry name" value="ZnF_C2H2"/>
    <property type="match status" value="2"/>
</dbReference>
<evidence type="ECO:0000256" key="4">
    <source>
        <dbReference type="ARBA" id="ARBA00022737"/>
    </source>
</evidence>
<dbReference type="GO" id="GO:0005667">
    <property type="term" value="C:transcription regulator complex"/>
    <property type="evidence" value="ECO:0007669"/>
    <property type="project" value="TreeGrafter"/>
</dbReference>
<sequence>MSFQVYNMVSLPAPQATSFSQHPKLPTLEVIQRPPLTGRHGIHEEEIKLPSFRSLLASAGTAAALEYPPRIQPQFATGAPAPEQAFYQPLNTVGVTRPNIHTSITPPLEAQDLPHQQKFMEPFASFPNTVVSSTPNTAIRKYKCKICERSFTTSGHLARHTRIHTGEKKHECPFEGCSARFSRQDNCMQHYKTHVNTKSKRKRSRLRSK</sequence>
<dbReference type="PANTHER" id="PTHR14003:SF19">
    <property type="entry name" value="YY2 TRANSCRIPTION FACTOR"/>
    <property type="match status" value="1"/>
</dbReference>
<dbReference type="PANTHER" id="PTHR14003">
    <property type="entry name" value="TRANSCRIPTIONAL REPRESSOR PROTEIN YY"/>
    <property type="match status" value="1"/>
</dbReference>
<feature type="domain" description="C2H2-type" evidence="9">
    <location>
        <begin position="170"/>
        <end position="199"/>
    </location>
</feature>
<evidence type="ECO:0000256" key="6">
    <source>
        <dbReference type="ARBA" id="ARBA00022833"/>
    </source>
</evidence>
<dbReference type="InterPro" id="IPR013087">
    <property type="entry name" value="Znf_C2H2_type"/>
</dbReference>
<proteinExistence type="predicted"/>
<keyword evidence="3" id="KW-0479">Metal-binding</keyword>
<evidence type="ECO:0000313" key="10">
    <source>
        <dbReference type="EMBL" id="CAY71004.1"/>
    </source>
</evidence>
<dbReference type="AlphaFoldDB" id="C4R618"/>
<keyword evidence="7" id="KW-0539">Nucleus</keyword>
<protein>
    <recommendedName>
        <fullName evidence="9">C2H2-type domain-containing protein</fullName>
    </recommendedName>
</protein>